<protein>
    <submittedName>
        <fullName evidence="2">Uncharacterized protein</fullName>
    </submittedName>
</protein>
<feature type="compositionally biased region" description="Basic and acidic residues" evidence="1">
    <location>
        <begin position="19"/>
        <end position="30"/>
    </location>
</feature>
<feature type="region of interest" description="Disordered" evidence="1">
    <location>
        <begin position="384"/>
        <end position="413"/>
    </location>
</feature>
<organism evidence="2 3">
    <name type="scientific">Lactuca sativa</name>
    <name type="common">Garden lettuce</name>
    <dbReference type="NCBI Taxonomy" id="4236"/>
    <lineage>
        <taxon>Eukaryota</taxon>
        <taxon>Viridiplantae</taxon>
        <taxon>Streptophyta</taxon>
        <taxon>Embryophyta</taxon>
        <taxon>Tracheophyta</taxon>
        <taxon>Spermatophyta</taxon>
        <taxon>Magnoliopsida</taxon>
        <taxon>eudicotyledons</taxon>
        <taxon>Gunneridae</taxon>
        <taxon>Pentapetalae</taxon>
        <taxon>asterids</taxon>
        <taxon>campanulids</taxon>
        <taxon>Asterales</taxon>
        <taxon>Asteraceae</taxon>
        <taxon>Cichorioideae</taxon>
        <taxon>Cichorieae</taxon>
        <taxon>Lactucinae</taxon>
        <taxon>Lactuca</taxon>
    </lineage>
</organism>
<proteinExistence type="predicted"/>
<comment type="caution">
    <text evidence="2">The sequence shown here is derived from an EMBL/GenBank/DDBJ whole genome shotgun (WGS) entry which is preliminary data.</text>
</comment>
<gene>
    <name evidence="2" type="ORF">LSAT_V11C300128930</name>
</gene>
<feature type="compositionally biased region" description="Acidic residues" evidence="1">
    <location>
        <begin position="396"/>
        <end position="413"/>
    </location>
</feature>
<dbReference type="EMBL" id="NBSK02000003">
    <property type="protein sequence ID" value="KAJ0218524.1"/>
    <property type="molecule type" value="Genomic_DNA"/>
</dbReference>
<dbReference type="PANTHER" id="PTHR34835:SF90">
    <property type="entry name" value="AMINOTRANSFERASE-LIKE PLANT MOBILE DOMAIN-CONTAINING PROTEIN"/>
    <property type="match status" value="1"/>
</dbReference>
<dbReference type="AlphaFoldDB" id="A0A9R1XQW7"/>
<accession>A0A9R1XQW7</accession>
<evidence type="ECO:0000256" key="1">
    <source>
        <dbReference type="SAM" id="MobiDB-lite"/>
    </source>
</evidence>
<dbReference type="Proteomes" id="UP000235145">
    <property type="component" value="Unassembled WGS sequence"/>
</dbReference>
<keyword evidence="3" id="KW-1185">Reference proteome</keyword>
<dbReference type="PANTHER" id="PTHR34835">
    <property type="entry name" value="OS07G0283600 PROTEIN-RELATED"/>
    <property type="match status" value="1"/>
</dbReference>
<feature type="compositionally biased region" description="Polar residues" evidence="1">
    <location>
        <begin position="31"/>
        <end position="50"/>
    </location>
</feature>
<feature type="compositionally biased region" description="Basic and acidic residues" evidence="1">
    <location>
        <begin position="57"/>
        <end position="100"/>
    </location>
</feature>
<name>A0A9R1XQW7_LACSA</name>
<evidence type="ECO:0000313" key="3">
    <source>
        <dbReference type="Proteomes" id="UP000235145"/>
    </source>
</evidence>
<evidence type="ECO:0000313" key="2">
    <source>
        <dbReference type="EMBL" id="KAJ0218524.1"/>
    </source>
</evidence>
<feature type="region of interest" description="Disordered" evidence="1">
    <location>
        <begin position="17"/>
        <end position="100"/>
    </location>
</feature>
<sequence length="413" mass="48331">MLTKIESDVITIYLYISETNKEQPKPKETTTQRFTKSTPKETTTQRFTKSTARRQTKKEQNIEAPKEKQPKKSPKKIFEKEQNIEVPKEKQPRKSPRKISEKANMDVSIMCSLGALLSIIQGFNTIQKDCVKQIGFGALSLYVVDKFDPTKIKIVLQERVEIDVTKESFSKLPFRKENDKCYDEWTEQFENKKMIRLHEIKMNIVTSDNTNMNFQMNFIALLINSLIESSSCGKANTYPLNYIMKNTNISNIDWYSYLLNCLVKTKRYFDSSNPTNNFVGPFAFLVLLYVDRVHCSKTTSYLSLDIRKMKLREIYEKEIIKQFGTGDLNEDFVEEDINQEDYEQMIFMKIRKINLLIENGINNFPTSVILNHLKSMLGEFFNDEDQIAQEDNKNNDDDDDDYDDEDDDDDEDN</sequence>
<reference evidence="2 3" key="1">
    <citation type="journal article" date="2017" name="Nat. Commun.">
        <title>Genome assembly with in vitro proximity ligation data and whole-genome triplication in lettuce.</title>
        <authorList>
            <person name="Reyes-Chin-Wo S."/>
            <person name="Wang Z."/>
            <person name="Yang X."/>
            <person name="Kozik A."/>
            <person name="Arikit S."/>
            <person name="Song C."/>
            <person name="Xia L."/>
            <person name="Froenicke L."/>
            <person name="Lavelle D.O."/>
            <person name="Truco M.J."/>
            <person name="Xia R."/>
            <person name="Zhu S."/>
            <person name="Xu C."/>
            <person name="Xu H."/>
            <person name="Xu X."/>
            <person name="Cox K."/>
            <person name="Korf I."/>
            <person name="Meyers B.C."/>
            <person name="Michelmore R.W."/>
        </authorList>
    </citation>
    <scope>NUCLEOTIDE SEQUENCE [LARGE SCALE GENOMIC DNA]</scope>
    <source>
        <strain evidence="3">cv. Salinas</strain>
        <tissue evidence="2">Seedlings</tissue>
    </source>
</reference>